<dbReference type="PANTHER" id="PTHR28092:SF1">
    <property type="entry name" value="FACTOR-INDUCED GENE 1 PROTEIN"/>
    <property type="match status" value="1"/>
</dbReference>
<dbReference type="EMBL" id="VYYT01000086">
    <property type="protein sequence ID" value="KAK2771100.1"/>
    <property type="molecule type" value="Genomic_DNA"/>
</dbReference>
<dbReference type="PANTHER" id="PTHR28092">
    <property type="entry name" value="FACTOR-INDUCED GENE 1 PROTEIN"/>
    <property type="match status" value="1"/>
</dbReference>
<evidence type="ECO:0000313" key="4">
    <source>
        <dbReference type="Proteomes" id="UP001281614"/>
    </source>
</evidence>
<feature type="transmembrane region" description="Helical" evidence="1">
    <location>
        <begin position="172"/>
        <end position="199"/>
    </location>
</feature>
<keyword evidence="4" id="KW-1185">Reference proteome</keyword>
<keyword evidence="2" id="KW-0732">Signal</keyword>
<keyword evidence="1" id="KW-0812">Transmembrane</keyword>
<accession>A0AAD9YMA8</accession>
<keyword evidence="1" id="KW-0472">Membrane</keyword>
<feature type="transmembrane region" description="Helical" evidence="1">
    <location>
        <begin position="121"/>
        <end position="142"/>
    </location>
</feature>
<dbReference type="InterPro" id="IPR033481">
    <property type="entry name" value="Dni1/Fig1"/>
</dbReference>
<sequence>MGIILVSTVLSSILLAGCTGENLKDIYLVSLSFSNNVSSASNATAPSNSNTTYLSTDDTRLELIDGAEKFKDEVVFKGLWIVSIILAIFTFLLLATFPGWHEEEDSEGSDREVKPFPSRPVTYLALACVLFSAIIALLAAFWQHMSSSAAVVMAGVFTRGDITGHVGAGAMALGWVLVSLLFLISLALLVFILSIWILLRIN</sequence>
<feature type="chain" id="PRO_5041973848" evidence="2">
    <location>
        <begin position="21"/>
        <end position="202"/>
    </location>
</feature>
<keyword evidence="1" id="KW-1133">Transmembrane helix</keyword>
<feature type="signal peptide" evidence="2">
    <location>
        <begin position="1"/>
        <end position="20"/>
    </location>
</feature>
<evidence type="ECO:0000256" key="1">
    <source>
        <dbReference type="SAM" id="Phobius"/>
    </source>
</evidence>
<dbReference type="GO" id="GO:0016020">
    <property type="term" value="C:membrane"/>
    <property type="evidence" value="ECO:0007669"/>
    <property type="project" value="InterPro"/>
</dbReference>
<proteinExistence type="predicted"/>
<evidence type="ECO:0000313" key="3">
    <source>
        <dbReference type="EMBL" id="KAK2771100.1"/>
    </source>
</evidence>
<organism evidence="3 4">
    <name type="scientific">Colletotrichum kahawae</name>
    <name type="common">Coffee berry disease fungus</name>
    <dbReference type="NCBI Taxonomy" id="34407"/>
    <lineage>
        <taxon>Eukaryota</taxon>
        <taxon>Fungi</taxon>
        <taxon>Dikarya</taxon>
        <taxon>Ascomycota</taxon>
        <taxon>Pezizomycotina</taxon>
        <taxon>Sordariomycetes</taxon>
        <taxon>Hypocreomycetidae</taxon>
        <taxon>Glomerellales</taxon>
        <taxon>Glomerellaceae</taxon>
        <taxon>Colletotrichum</taxon>
        <taxon>Colletotrichum gloeosporioides species complex</taxon>
    </lineage>
</organism>
<comment type="caution">
    <text evidence="3">The sequence shown here is derived from an EMBL/GenBank/DDBJ whole genome shotgun (WGS) entry which is preliminary data.</text>
</comment>
<dbReference type="GO" id="GO:0043332">
    <property type="term" value="C:mating projection tip"/>
    <property type="evidence" value="ECO:0007669"/>
    <property type="project" value="TreeGrafter"/>
</dbReference>
<name>A0AAD9YMA8_COLKA</name>
<reference evidence="3" key="1">
    <citation type="submission" date="2023-02" db="EMBL/GenBank/DDBJ databases">
        <title>Colletotrichum kahawae CIFC_Que2 genome sequencing and assembly.</title>
        <authorList>
            <person name="Baroncelli R."/>
        </authorList>
    </citation>
    <scope>NUCLEOTIDE SEQUENCE</scope>
    <source>
        <strain evidence="3">CIFC_Que2</strain>
    </source>
</reference>
<dbReference type="AlphaFoldDB" id="A0AAD9YMA8"/>
<gene>
    <name evidence="3" type="ORF">CKAH01_14478</name>
</gene>
<dbReference type="Proteomes" id="UP001281614">
    <property type="component" value="Unassembled WGS sequence"/>
</dbReference>
<dbReference type="Pfam" id="PF12351">
    <property type="entry name" value="Fig1"/>
    <property type="match status" value="1"/>
</dbReference>
<dbReference type="GO" id="GO:0000747">
    <property type="term" value="P:conjugation with cellular fusion"/>
    <property type="evidence" value="ECO:0007669"/>
    <property type="project" value="TreeGrafter"/>
</dbReference>
<feature type="transmembrane region" description="Helical" evidence="1">
    <location>
        <begin position="79"/>
        <end position="100"/>
    </location>
</feature>
<evidence type="ECO:0000256" key="2">
    <source>
        <dbReference type="SAM" id="SignalP"/>
    </source>
</evidence>
<protein>
    <submittedName>
        <fullName evidence="3">Uncharacterized protein</fullName>
    </submittedName>
</protein>